<reference evidence="1" key="1">
    <citation type="submission" date="2022-06" db="EMBL/GenBank/DDBJ databases">
        <authorList>
            <person name="Berger JAMES D."/>
            <person name="Berger JAMES D."/>
        </authorList>
    </citation>
    <scope>NUCLEOTIDE SEQUENCE [LARGE SCALE GENOMIC DNA]</scope>
</reference>
<evidence type="ECO:0000313" key="1">
    <source>
        <dbReference type="Proteomes" id="UP000050795"/>
    </source>
</evidence>
<accession>A0AA85KBV8</accession>
<evidence type="ECO:0000313" key="2">
    <source>
        <dbReference type="WBParaSite" id="TREG1_77890.1"/>
    </source>
</evidence>
<organism evidence="1 2">
    <name type="scientific">Trichobilharzia regenti</name>
    <name type="common">Nasal bird schistosome</name>
    <dbReference type="NCBI Taxonomy" id="157069"/>
    <lineage>
        <taxon>Eukaryota</taxon>
        <taxon>Metazoa</taxon>
        <taxon>Spiralia</taxon>
        <taxon>Lophotrochozoa</taxon>
        <taxon>Platyhelminthes</taxon>
        <taxon>Trematoda</taxon>
        <taxon>Digenea</taxon>
        <taxon>Strigeidida</taxon>
        <taxon>Schistosomatoidea</taxon>
        <taxon>Schistosomatidae</taxon>
        <taxon>Trichobilharzia</taxon>
    </lineage>
</organism>
<sequence length="119" mass="14228">MELYLDVHVHICNLAAQTGVTRFLQIHDKWMYNKTEGIEKDFNALSTSNFTHLISEISSIDDEEDVNQRLLSSSFKRLYQVNSFNGIQFHFNWKQTYRLLEFKSVPRLFIYERINFTKN</sequence>
<dbReference type="Proteomes" id="UP000050795">
    <property type="component" value="Unassembled WGS sequence"/>
</dbReference>
<dbReference type="AlphaFoldDB" id="A0AA85KBV8"/>
<dbReference type="WBParaSite" id="TREG1_77890.1">
    <property type="protein sequence ID" value="TREG1_77890.1"/>
    <property type="gene ID" value="TREG1_77890"/>
</dbReference>
<name>A0AA85KBV8_TRIRE</name>
<protein>
    <submittedName>
        <fullName evidence="2">Uncharacterized protein</fullName>
    </submittedName>
</protein>
<reference evidence="2" key="2">
    <citation type="submission" date="2023-11" db="UniProtKB">
        <authorList>
            <consortium name="WormBaseParasite"/>
        </authorList>
    </citation>
    <scope>IDENTIFICATION</scope>
</reference>
<keyword evidence="1" id="KW-1185">Reference proteome</keyword>
<proteinExistence type="predicted"/>